<gene>
    <name evidence="5" type="ORF">ODALV1_LOCUS3354</name>
</gene>
<dbReference type="PROSITE" id="PS51184">
    <property type="entry name" value="JMJC"/>
    <property type="match status" value="1"/>
</dbReference>
<dbReference type="Proteomes" id="UP001642540">
    <property type="component" value="Unassembled WGS sequence"/>
</dbReference>
<proteinExistence type="predicted"/>
<evidence type="ECO:0000313" key="6">
    <source>
        <dbReference type="Proteomes" id="UP001642540"/>
    </source>
</evidence>
<feature type="compositionally biased region" description="Basic and acidic residues" evidence="2">
    <location>
        <begin position="352"/>
        <end position="372"/>
    </location>
</feature>
<comment type="caution">
    <text evidence="5">The sequence shown here is derived from an EMBL/GenBank/DDBJ whole genome shotgun (WGS) entry which is preliminary data.</text>
</comment>
<organism evidence="5 6">
    <name type="scientific">Orchesella dallaii</name>
    <dbReference type="NCBI Taxonomy" id="48710"/>
    <lineage>
        <taxon>Eukaryota</taxon>
        <taxon>Metazoa</taxon>
        <taxon>Ecdysozoa</taxon>
        <taxon>Arthropoda</taxon>
        <taxon>Hexapoda</taxon>
        <taxon>Collembola</taxon>
        <taxon>Entomobryomorpha</taxon>
        <taxon>Entomobryoidea</taxon>
        <taxon>Orchesellidae</taxon>
        <taxon>Orchesellinae</taxon>
        <taxon>Orchesella</taxon>
    </lineage>
</organism>
<feature type="domain" description="JmjC" evidence="4">
    <location>
        <begin position="134"/>
        <end position="307"/>
    </location>
</feature>
<evidence type="ECO:0000259" key="3">
    <source>
        <dbReference type="PROSITE" id="PS50157"/>
    </source>
</evidence>
<dbReference type="SMART" id="SM00355">
    <property type="entry name" value="ZnF_C2H2"/>
    <property type="match status" value="2"/>
</dbReference>
<dbReference type="PANTHER" id="PTHR10694">
    <property type="entry name" value="LYSINE-SPECIFIC DEMETHYLASE"/>
    <property type="match status" value="1"/>
</dbReference>
<reference evidence="5 6" key="1">
    <citation type="submission" date="2024-08" db="EMBL/GenBank/DDBJ databases">
        <authorList>
            <person name="Cucini C."/>
            <person name="Frati F."/>
        </authorList>
    </citation>
    <scope>NUCLEOTIDE SEQUENCE [LARGE SCALE GENOMIC DNA]</scope>
</reference>
<keyword evidence="6" id="KW-1185">Reference proteome</keyword>
<evidence type="ECO:0000313" key="5">
    <source>
        <dbReference type="EMBL" id="CAL8076080.1"/>
    </source>
</evidence>
<dbReference type="InterPro" id="IPR036236">
    <property type="entry name" value="Znf_C2H2_sf"/>
</dbReference>
<dbReference type="SUPFAM" id="SSF51197">
    <property type="entry name" value="Clavaminate synthase-like"/>
    <property type="match status" value="1"/>
</dbReference>
<dbReference type="InterPro" id="IPR013087">
    <property type="entry name" value="Znf_C2H2_type"/>
</dbReference>
<keyword evidence="1" id="KW-0479">Metal-binding</keyword>
<dbReference type="EMBL" id="CAXLJM020000010">
    <property type="protein sequence ID" value="CAL8076080.1"/>
    <property type="molecule type" value="Genomic_DNA"/>
</dbReference>
<evidence type="ECO:0000259" key="4">
    <source>
        <dbReference type="PROSITE" id="PS51184"/>
    </source>
</evidence>
<feature type="region of interest" description="Disordered" evidence="2">
    <location>
        <begin position="347"/>
        <end position="373"/>
    </location>
</feature>
<evidence type="ECO:0000256" key="1">
    <source>
        <dbReference type="PROSITE-ProRule" id="PRU00042"/>
    </source>
</evidence>
<feature type="domain" description="C2H2-type" evidence="3">
    <location>
        <begin position="405"/>
        <end position="430"/>
    </location>
</feature>
<evidence type="ECO:0000256" key="2">
    <source>
        <dbReference type="SAM" id="MobiDB-lite"/>
    </source>
</evidence>
<keyword evidence="1" id="KW-0862">Zinc</keyword>
<dbReference type="Gene3D" id="2.60.120.650">
    <property type="entry name" value="Cupin"/>
    <property type="match status" value="1"/>
</dbReference>
<accession>A0ABP1PSW3</accession>
<dbReference type="PANTHER" id="PTHR10694:SF7">
    <property type="entry name" value="[HISTONE H3]-TRIMETHYL-L-LYSINE(9) DEMETHYLASE"/>
    <property type="match status" value="1"/>
</dbReference>
<keyword evidence="1" id="KW-0863">Zinc-finger</keyword>
<dbReference type="SMART" id="SM00558">
    <property type="entry name" value="JmjC"/>
    <property type="match status" value="1"/>
</dbReference>
<dbReference type="Pfam" id="PF02373">
    <property type="entry name" value="JmjC"/>
    <property type="match status" value="1"/>
</dbReference>
<dbReference type="Pfam" id="PF00096">
    <property type="entry name" value="zf-C2H2"/>
    <property type="match status" value="1"/>
</dbReference>
<protein>
    <submittedName>
        <fullName evidence="5">Uncharacterized protein</fullName>
    </submittedName>
</protein>
<dbReference type="SUPFAM" id="SSF57667">
    <property type="entry name" value="beta-beta-alpha zinc fingers"/>
    <property type="match status" value="1"/>
</dbReference>
<dbReference type="PROSITE" id="PS50157">
    <property type="entry name" value="ZINC_FINGER_C2H2_2"/>
    <property type="match status" value="2"/>
</dbReference>
<dbReference type="Gene3D" id="3.30.160.60">
    <property type="entry name" value="Classic Zinc Finger"/>
    <property type="match status" value="1"/>
</dbReference>
<dbReference type="PROSITE" id="PS00028">
    <property type="entry name" value="ZINC_FINGER_C2H2_1"/>
    <property type="match status" value="1"/>
</dbReference>
<dbReference type="InterPro" id="IPR003347">
    <property type="entry name" value="JmjC_dom"/>
</dbReference>
<name>A0ABP1PSW3_9HEXA</name>
<feature type="domain" description="C2H2-type" evidence="3">
    <location>
        <begin position="374"/>
        <end position="402"/>
    </location>
</feature>
<sequence>MDLVHYQSLEPQGAIIPSVQFTNLQPDVMCDMYKHKIMEYGYLKASVTGITATDDSWDQFYKEEKQKHHRCYKVDRLTADVNVVSLSSTKKKWKRERGTVTIEEAIGHLESICKGEADSYQVVYLIIEKPGTVRSLRHLHIESCFEKLKSAIHIAFEEQEWVDGVHTLYVFGGQKKTLFPLHDEDNKMESINVNMYGADKWWDVVIPKDSDKLRSACQGLKAELQLHTREVLCEDFLQHKNILLTDAFFKKHGIRYHRVRQQAGTMMIIGPDTYHQGVNLGENIAIAVNFTSTVWLSSVYESRRFLIDNQCRCEGISAPFADDKLRRIANIHQLTLRHLTPYVNLQPSHYNDNADQRTGSSDDKKRTEEPKHSFTCPRCNRIFNKHGNVTRHLKNQHRQDPSQQFLCNNCNQSFSTKGNLTKHLKNNNCI</sequence>